<dbReference type="InterPro" id="IPR005299">
    <property type="entry name" value="MeTrfase_7"/>
</dbReference>
<dbReference type="SUPFAM" id="SSF53335">
    <property type="entry name" value="S-adenosyl-L-methionine-dependent methyltransferases"/>
    <property type="match status" value="1"/>
</dbReference>
<dbReference type="Gene3D" id="1.10.1200.270">
    <property type="entry name" value="Methyltransferase, alpha-helical capping domain"/>
    <property type="match status" value="1"/>
</dbReference>
<name>A0A835FYA8_9POAL</name>
<dbReference type="PANTHER" id="PTHR31009">
    <property type="entry name" value="S-ADENOSYL-L-METHIONINE:CARBOXYL METHYLTRANSFERASE FAMILY PROTEIN"/>
    <property type="match status" value="1"/>
</dbReference>
<dbReference type="InterPro" id="IPR029063">
    <property type="entry name" value="SAM-dependent_MTases_sf"/>
</dbReference>
<evidence type="ECO:0000313" key="4">
    <source>
        <dbReference type="EMBL" id="KAF8779678.1"/>
    </source>
</evidence>
<evidence type="ECO:0000256" key="3">
    <source>
        <dbReference type="ARBA" id="ARBA00022842"/>
    </source>
</evidence>
<dbReference type="AlphaFoldDB" id="A0A835FYA8"/>
<keyword evidence="3" id="KW-0460">Magnesium</keyword>
<gene>
    <name evidence="4" type="ORF">HU200_002429</name>
</gene>
<dbReference type="Pfam" id="PF03492">
    <property type="entry name" value="Methyltransf_7"/>
    <property type="match status" value="1"/>
</dbReference>
<organism evidence="4 5">
    <name type="scientific">Digitaria exilis</name>
    <dbReference type="NCBI Taxonomy" id="1010633"/>
    <lineage>
        <taxon>Eukaryota</taxon>
        <taxon>Viridiplantae</taxon>
        <taxon>Streptophyta</taxon>
        <taxon>Embryophyta</taxon>
        <taxon>Tracheophyta</taxon>
        <taxon>Spermatophyta</taxon>
        <taxon>Magnoliopsida</taxon>
        <taxon>Liliopsida</taxon>
        <taxon>Poales</taxon>
        <taxon>Poaceae</taxon>
        <taxon>PACMAD clade</taxon>
        <taxon>Panicoideae</taxon>
        <taxon>Panicodae</taxon>
        <taxon>Paniceae</taxon>
        <taxon>Anthephorinae</taxon>
        <taxon>Digitaria</taxon>
    </lineage>
</organism>
<comment type="similarity">
    <text evidence="1">Belongs to the methyltransferase superfamily. Type-7 methyltransferase family. SABATH subfamily.</text>
</comment>
<sequence>MEDHHFSIDDINVFESNWDPYDDSDSDVVRDCASSGKNVANKSIRAVMEPLIVEHFGEAILDELFMVFASMVSKHLEIMKAKYPVIVVSLKKTMHWIDSTTHYTDKLCTPSVPNY</sequence>
<dbReference type="InterPro" id="IPR042086">
    <property type="entry name" value="MeTrfase_capping"/>
</dbReference>
<evidence type="ECO:0000256" key="1">
    <source>
        <dbReference type="ARBA" id="ARBA00008908"/>
    </source>
</evidence>
<dbReference type="Proteomes" id="UP000636709">
    <property type="component" value="Unassembled WGS sequence"/>
</dbReference>
<keyword evidence="2" id="KW-0479">Metal-binding</keyword>
<comment type="caution">
    <text evidence="4">The sequence shown here is derived from an EMBL/GenBank/DDBJ whole genome shotgun (WGS) entry which is preliminary data.</text>
</comment>
<evidence type="ECO:0000256" key="2">
    <source>
        <dbReference type="ARBA" id="ARBA00022723"/>
    </source>
</evidence>
<dbReference type="OrthoDB" id="668107at2759"/>
<dbReference type="GO" id="GO:0008168">
    <property type="term" value="F:methyltransferase activity"/>
    <property type="evidence" value="ECO:0007669"/>
    <property type="project" value="InterPro"/>
</dbReference>
<keyword evidence="5" id="KW-1185">Reference proteome</keyword>
<evidence type="ECO:0000313" key="5">
    <source>
        <dbReference type="Proteomes" id="UP000636709"/>
    </source>
</evidence>
<protein>
    <submittedName>
        <fullName evidence="4">Uncharacterized protein</fullName>
    </submittedName>
</protein>
<proteinExistence type="inferred from homology"/>
<dbReference type="EMBL" id="JACEFO010000160">
    <property type="protein sequence ID" value="KAF8779678.1"/>
    <property type="molecule type" value="Genomic_DNA"/>
</dbReference>
<reference evidence="4" key="1">
    <citation type="submission" date="2020-07" db="EMBL/GenBank/DDBJ databases">
        <title>Genome sequence and genetic diversity analysis of an under-domesticated orphan crop, white fonio (Digitaria exilis).</title>
        <authorList>
            <person name="Bennetzen J.L."/>
            <person name="Chen S."/>
            <person name="Ma X."/>
            <person name="Wang X."/>
            <person name="Yssel A.E.J."/>
            <person name="Chaluvadi S.R."/>
            <person name="Johnson M."/>
            <person name="Gangashetty P."/>
            <person name="Hamidou F."/>
            <person name="Sanogo M.D."/>
            <person name="Zwaenepoel A."/>
            <person name="Wallace J."/>
            <person name="Van De Peer Y."/>
            <person name="Van Deynze A."/>
        </authorList>
    </citation>
    <scope>NUCLEOTIDE SEQUENCE</scope>
    <source>
        <tissue evidence="4">Leaves</tissue>
    </source>
</reference>
<accession>A0A835FYA8</accession>
<dbReference type="GO" id="GO:0046872">
    <property type="term" value="F:metal ion binding"/>
    <property type="evidence" value="ECO:0007669"/>
    <property type="project" value="UniProtKB-KW"/>
</dbReference>